<keyword evidence="1" id="KW-0808">Transferase</keyword>
<keyword evidence="2" id="KW-1185">Reference proteome</keyword>
<dbReference type="Gene3D" id="3.60.20.40">
    <property type="match status" value="1"/>
</dbReference>
<evidence type="ECO:0000313" key="1">
    <source>
        <dbReference type="EMBL" id="PWJ74455.1"/>
    </source>
</evidence>
<evidence type="ECO:0000313" key="2">
    <source>
        <dbReference type="Proteomes" id="UP000245396"/>
    </source>
</evidence>
<dbReference type="STRING" id="1192868.GCA_000304395_02538"/>
<dbReference type="Proteomes" id="UP000245396">
    <property type="component" value="Unassembled WGS sequence"/>
</dbReference>
<dbReference type="GO" id="GO:0016740">
    <property type="term" value="F:transferase activity"/>
    <property type="evidence" value="ECO:0007669"/>
    <property type="project" value="UniProtKB-KW"/>
</dbReference>
<proteinExistence type="predicted"/>
<dbReference type="Pfam" id="PF01019">
    <property type="entry name" value="G_glu_transpept"/>
    <property type="match status" value="1"/>
</dbReference>
<organism evidence="1 2">
    <name type="scientific">Pseudaminobacter salicylatoxidans</name>
    <dbReference type="NCBI Taxonomy" id="93369"/>
    <lineage>
        <taxon>Bacteria</taxon>
        <taxon>Pseudomonadati</taxon>
        <taxon>Pseudomonadota</taxon>
        <taxon>Alphaproteobacteria</taxon>
        <taxon>Hyphomicrobiales</taxon>
        <taxon>Phyllobacteriaceae</taxon>
        <taxon>Pseudaminobacter</taxon>
    </lineage>
</organism>
<dbReference type="InterPro" id="IPR043137">
    <property type="entry name" value="GGT_ssub_C"/>
</dbReference>
<dbReference type="EMBL" id="QGGG01000023">
    <property type="protein sequence ID" value="PWJ74455.1"/>
    <property type="molecule type" value="Genomic_DNA"/>
</dbReference>
<dbReference type="Gene3D" id="1.10.246.130">
    <property type="match status" value="1"/>
</dbReference>
<accession>A0A316BS96</accession>
<dbReference type="InterPro" id="IPR052896">
    <property type="entry name" value="GGT-like_enzyme"/>
</dbReference>
<protein>
    <submittedName>
        <fullName evidence="1">Gamma-glutamyltransferase 2</fullName>
    </submittedName>
</protein>
<gene>
    <name evidence="1" type="ORF">C7441_12328</name>
</gene>
<dbReference type="InterPro" id="IPR043138">
    <property type="entry name" value="GGT_lsub"/>
</dbReference>
<dbReference type="AlphaFoldDB" id="A0A316BS96"/>
<comment type="caution">
    <text evidence="1">The sequence shown here is derived from an EMBL/GenBank/DDBJ whole genome shotgun (WGS) entry which is preliminary data.</text>
</comment>
<sequence>MREFDRPGRSPVYAENGMAATSHPLATAAAIAVLKEGGNAVDAAIAASAVLTVVEPHMTGIGGDCFVILAEPDGSVHGLNGSGRAPAGASAARLREMGHARMPDSGPHSVTVPGAVKAWETLHQRFGRLDFARLFDEAIAYAEDGYALHPRVAADWSDQAAKLAADEGAGRHYLVDGKAPAVGSRHRVPAFAATLRRIARDGAKVLYEGEIAAEIAATVRAKGGFLTEEDLAAASADWVELISTPYAGHDVLEIPPNGQGITALILLNLMRKIGTGLLDPASADRYHLEIEAARLAYSVRDHMVADPAMMRVSPETLLSEAYTDALAAHIDPMRRNPEIVLPKLPGANTIYLTVVDRERRAVSFINSVYSSFGAKIVTPNSCIALQNRGACFSLEEGHPNELGSAKRPMHTIIPAMAMKNGKPVVSFGVMGGAYQPMGHAHVFSNLADHGMDPQQALDHARLFWDDDDGTVLEAEAGISDEIRSELTRKGHALRSAAKPHGGGQAIVIDEKNGFLVAGSDHRKDGLALGW</sequence>
<reference evidence="1 2" key="1">
    <citation type="submission" date="2018-05" db="EMBL/GenBank/DDBJ databases">
        <title>Genomic Encyclopedia of Type Strains, Phase IV (KMG-IV): sequencing the most valuable type-strain genomes for metagenomic binning, comparative biology and taxonomic classification.</title>
        <authorList>
            <person name="Goeker M."/>
        </authorList>
    </citation>
    <scope>NUCLEOTIDE SEQUENCE [LARGE SCALE GENOMIC DNA]</scope>
    <source>
        <strain evidence="1 2">DSM 6986</strain>
    </source>
</reference>
<dbReference type="RefSeq" id="WP_342353283.1">
    <property type="nucleotide sequence ID" value="NZ_QGGG01000023.1"/>
</dbReference>
<dbReference type="InterPro" id="IPR029055">
    <property type="entry name" value="Ntn_hydrolases_N"/>
</dbReference>
<name>A0A316BS96_PSESE</name>
<dbReference type="PRINTS" id="PR01210">
    <property type="entry name" value="GGTRANSPTASE"/>
</dbReference>
<dbReference type="PANTHER" id="PTHR43881">
    <property type="entry name" value="GAMMA-GLUTAMYLTRANSPEPTIDASE (AFU_ORTHOLOGUE AFUA_4G13580)"/>
    <property type="match status" value="1"/>
</dbReference>
<dbReference type="PANTHER" id="PTHR43881:SF1">
    <property type="entry name" value="GAMMA-GLUTAMYLTRANSPEPTIDASE (AFU_ORTHOLOGUE AFUA_4G13580)"/>
    <property type="match status" value="1"/>
</dbReference>
<dbReference type="SUPFAM" id="SSF56235">
    <property type="entry name" value="N-terminal nucleophile aminohydrolases (Ntn hydrolases)"/>
    <property type="match status" value="1"/>
</dbReference>